<proteinExistence type="predicted"/>
<dbReference type="EnsemblMetazoa" id="MDOA009274-RA">
    <property type="protein sequence ID" value="MDOA009274-PA"/>
    <property type="gene ID" value="MDOA009274"/>
</dbReference>
<sequence>MTSTSFEPVLTKAALALKNKQKNEFKALVFEEPKPTKPEDMLPSLTVSSKRKSKSNDKETTPDENEFDIKKARHEILNFAMNNQRVQKNQKKMKIFQMVQLGAKHKKNYKNYKELLDEKRRLKEIREERKKFHQLGKNQTGAASVKCRSKTKIEKQAKKRAPVSAIDQHYGKVNPKLKKRK</sequence>
<evidence type="ECO:0000256" key="1">
    <source>
        <dbReference type="SAM" id="MobiDB-lite"/>
    </source>
</evidence>
<protein>
    <submittedName>
        <fullName evidence="2">Uncharacterized protein</fullName>
    </submittedName>
</protein>
<dbReference type="InterPro" id="IPR052852">
    <property type="entry name" value="SSU_Processome_Comp"/>
</dbReference>
<dbReference type="PANTHER" id="PTHR28366:SF1">
    <property type="entry name" value="CHROMOSOME 1 OPEN READING FRAME 131"/>
    <property type="match status" value="1"/>
</dbReference>
<dbReference type="eggNOG" id="ENOG502S2E3">
    <property type="taxonomic scope" value="Eukaryota"/>
</dbReference>
<dbReference type="KEGG" id="mde:101890534"/>
<accession>A0A1I8MWX7</accession>
<dbReference type="STRING" id="7370.A0A1I8MWX7"/>
<dbReference type="OrthoDB" id="10067479at2759"/>
<name>A0A1I8MWX7_MUSDO</name>
<evidence type="ECO:0000313" key="2">
    <source>
        <dbReference type="EnsemblMetazoa" id="MDOA009274-PA"/>
    </source>
</evidence>
<dbReference type="InterPro" id="IPR027973">
    <property type="entry name" value="FSAF1-like"/>
</dbReference>
<feature type="compositionally biased region" description="Basic and acidic residues" evidence="1">
    <location>
        <begin position="29"/>
        <end position="40"/>
    </location>
</feature>
<dbReference type="AlphaFoldDB" id="A0A1I8MWX7"/>
<dbReference type="RefSeq" id="XP_005181466.2">
    <property type="nucleotide sequence ID" value="XM_005181409.4"/>
</dbReference>
<feature type="region of interest" description="Disordered" evidence="1">
    <location>
        <begin position="130"/>
        <end position="181"/>
    </location>
</feature>
<feature type="compositionally biased region" description="Basic and acidic residues" evidence="1">
    <location>
        <begin position="54"/>
        <end position="69"/>
    </location>
</feature>
<dbReference type="VEuPathDB" id="VectorBase:MDOMA2_007391"/>
<feature type="region of interest" description="Disordered" evidence="1">
    <location>
        <begin position="29"/>
        <end position="69"/>
    </location>
</feature>
<organism evidence="2">
    <name type="scientific">Musca domestica</name>
    <name type="common">House fly</name>
    <dbReference type="NCBI Taxonomy" id="7370"/>
    <lineage>
        <taxon>Eukaryota</taxon>
        <taxon>Metazoa</taxon>
        <taxon>Ecdysozoa</taxon>
        <taxon>Arthropoda</taxon>
        <taxon>Hexapoda</taxon>
        <taxon>Insecta</taxon>
        <taxon>Pterygota</taxon>
        <taxon>Neoptera</taxon>
        <taxon>Endopterygota</taxon>
        <taxon>Diptera</taxon>
        <taxon>Brachycera</taxon>
        <taxon>Muscomorpha</taxon>
        <taxon>Muscoidea</taxon>
        <taxon>Muscidae</taxon>
        <taxon>Musca</taxon>
    </lineage>
</organism>
<dbReference type="PANTHER" id="PTHR28366">
    <property type="entry name" value="CHROMOSOME 1 OPEN READING FRAME 131"/>
    <property type="match status" value="1"/>
</dbReference>
<dbReference type="Pfam" id="PF15375">
    <property type="entry name" value="FSAF1"/>
    <property type="match status" value="1"/>
</dbReference>
<gene>
    <name evidence="2" type="primary">101890534</name>
</gene>
<reference evidence="2" key="1">
    <citation type="submission" date="2020-05" db="UniProtKB">
        <authorList>
            <consortium name="EnsemblMetazoa"/>
        </authorList>
    </citation>
    <scope>IDENTIFICATION</scope>
    <source>
        <strain evidence="2">Aabys</strain>
    </source>
</reference>
<dbReference type="VEuPathDB" id="VectorBase:MDOA009274"/>